<dbReference type="Pfam" id="PF00482">
    <property type="entry name" value="T2SSF"/>
    <property type="match status" value="2"/>
</dbReference>
<feature type="transmembrane region" description="Helical" evidence="7">
    <location>
        <begin position="331"/>
        <end position="352"/>
    </location>
</feature>
<keyword evidence="5 7" id="KW-1133">Transmembrane helix</keyword>
<evidence type="ECO:0000256" key="5">
    <source>
        <dbReference type="ARBA" id="ARBA00022989"/>
    </source>
</evidence>
<organism evidence="9 10">
    <name type="scientific">Fundicoccus culcitae</name>
    <dbReference type="NCBI Taxonomy" id="2969821"/>
    <lineage>
        <taxon>Bacteria</taxon>
        <taxon>Bacillati</taxon>
        <taxon>Bacillota</taxon>
        <taxon>Bacilli</taxon>
        <taxon>Lactobacillales</taxon>
        <taxon>Aerococcaceae</taxon>
        <taxon>Fundicoccus</taxon>
    </lineage>
</organism>
<dbReference type="Proteomes" id="UP001315967">
    <property type="component" value="Chromosome"/>
</dbReference>
<keyword evidence="4 7" id="KW-0812">Transmembrane</keyword>
<comment type="subcellular location">
    <subcellularLocation>
        <location evidence="1">Cell membrane</location>
        <topology evidence="1">Multi-pass membrane protein</topology>
    </subcellularLocation>
</comment>
<evidence type="ECO:0000256" key="7">
    <source>
        <dbReference type="SAM" id="Phobius"/>
    </source>
</evidence>
<proteinExistence type="inferred from homology"/>
<evidence type="ECO:0000313" key="10">
    <source>
        <dbReference type="Proteomes" id="UP001315967"/>
    </source>
</evidence>
<comment type="similarity">
    <text evidence="2">Belongs to the GSP F family.</text>
</comment>
<dbReference type="InterPro" id="IPR047692">
    <property type="entry name" value="T4P_ComGB"/>
</dbReference>
<dbReference type="PANTHER" id="PTHR30012:SF0">
    <property type="entry name" value="TYPE II SECRETION SYSTEM PROTEIN F-RELATED"/>
    <property type="match status" value="1"/>
</dbReference>
<feature type="domain" description="Type II secretion system protein GspF" evidence="8">
    <location>
        <begin position="30"/>
        <end position="149"/>
    </location>
</feature>
<evidence type="ECO:0000256" key="2">
    <source>
        <dbReference type="ARBA" id="ARBA00005745"/>
    </source>
</evidence>
<evidence type="ECO:0000256" key="3">
    <source>
        <dbReference type="ARBA" id="ARBA00022475"/>
    </source>
</evidence>
<protein>
    <submittedName>
        <fullName evidence="9">Competence type IV pilus assembly protein ComGB</fullName>
    </submittedName>
</protein>
<feature type="domain" description="Type II secretion system protein GspF" evidence="8">
    <location>
        <begin position="230"/>
        <end position="350"/>
    </location>
</feature>
<dbReference type="InterPro" id="IPR003004">
    <property type="entry name" value="GspF/PilC"/>
</dbReference>
<evidence type="ECO:0000259" key="8">
    <source>
        <dbReference type="Pfam" id="PF00482"/>
    </source>
</evidence>
<sequence>MATSPKKRTNNLNWFKRTPSTLKDKQKAYFLQTISELLEQGFSINQSLQFLKLLMLKNVALIEAAEEKLAQGLPFEKSIQEMGFSLNTVAQLFYAQKQGRFIESLMDNAKQIETVDRYRKQVLKIVTYPILMSIFLILLLFGMRTFLLPQIATFISQDVFDRNILIRILINFFNYLPQLVGLIFAFCLIAYLFFDFYLMRLPYIKRYKILIKLPFLKSWIKQYCSYRLTKELGHFFSGGYSIQQVIELLVSYPIDPFMTELAIYMNEDFINGIPLTQIVSDLGIFTDELPLVIYQGELISQVGKKCLIYSSNIFTELMDDLTKKLNLLQPVLFIIIAVLIMALYLMMMLPMLTMEGI</sequence>
<dbReference type="RefSeq" id="WP_313793734.1">
    <property type="nucleotide sequence ID" value="NZ_CP102453.1"/>
</dbReference>
<dbReference type="NCBIfam" id="NF041012">
    <property type="entry name" value="T4P_ComGB"/>
    <property type="match status" value="1"/>
</dbReference>
<dbReference type="InterPro" id="IPR018076">
    <property type="entry name" value="T2SS_GspF_dom"/>
</dbReference>
<keyword evidence="6 7" id="KW-0472">Membrane</keyword>
<keyword evidence="10" id="KW-1185">Reference proteome</keyword>
<evidence type="ECO:0000256" key="4">
    <source>
        <dbReference type="ARBA" id="ARBA00022692"/>
    </source>
</evidence>
<evidence type="ECO:0000313" key="9">
    <source>
        <dbReference type="EMBL" id="UUX34231.1"/>
    </source>
</evidence>
<evidence type="ECO:0000256" key="6">
    <source>
        <dbReference type="ARBA" id="ARBA00023136"/>
    </source>
</evidence>
<gene>
    <name evidence="9" type="primary">comGB</name>
    <name evidence="9" type="ORF">NRE15_00755</name>
</gene>
<reference evidence="9 10" key="1">
    <citation type="submission" date="2022-08" db="EMBL/GenBank/DDBJ databases">
        <title>Aerococcaceae sp. nov isolated from spoiled eye mask.</title>
        <authorList>
            <person name="Zhou G."/>
            <person name="Xie X.-B."/>
            <person name="Shi Q.-S."/>
            <person name="Wang Y.-S."/>
            <person name="Wen X."/>
            <person name="Peng H."/>
            <person name="Yang X.-J."/>
            <person name="Tao H.-B."/>
            <person name="Huang X.-M."/>
        </authorList>
    </citation>
    <scope>NUCLEOTIDE SEQUENCE [LARGE SCALE GENOMIC DNA]</scope>
    <source>
        <strain evidence="10">DM20194951</strain>
    </source>
</reference>
<evidence type="ECO:0000256" key="1">
    <source>
        <dbReference type="ARBA" id="ARBA00004651"/>
    </source>
</evidence>
<dbReference type="Gene3D" id="1.20.81.30">
    <property type="entry name" value="Type II secretion system (T2SS), domain F"/>
    <property type="match status" value="1"/>
</dbReference>
<dbReference type="PRINTS" id="PR00812">
    <property type="entry name" value="BCTERIALGSPF"/>
</dbReference>
<accession>A0ABY5P6M5</accession>
<keyword evidence="3" id="KW-1003">Cell membrane</keyword>
<name>A0ABY5P6M5_9LACT</name>
<dbReference type="EMBL" id="CP102453">
    <property type="protein sequence ID" value="UUX34231.1"/>
    <property type="molecule type" value="Genomic_DNA"/>
</dbReference>
<feature type="transmembrane region" description="Helical" evidence="7">
    <location>
        <begin position="125"/>
        <end position="147"/>
    </location>
</feature>
<dbReference type="InterPro" id="IPR042094">
    <property type="entry name" value="T2SS_GspF_sf"/>
</dbReference>
<dbReference type="PANTHER" id="PTHR30012">
    <property type="entry name" value="GENERAL SECRETION PATHWAY PROTEIN"/>
    <property type="match status" value="1"/>
</dbReference>
<feature type="transmembrane region" description="Helical" evidence="7">
    <location>
        <begin position="179"/>
        <end position="198"/>
    </location>
</feature>